<evidence type="ECO:0000313" key="7">
    <source>
        <dbReference type="Proteomes" id="UP000178859"/>
    </source>
</evidence>
<reference evidence="6 7" key="1">
    <citation type="journal article" date="2016" name="Nat. Commun.">
        <title>Thousands of microbial genomes shed light on interconnected biogeochemical processes in an aquifer system.</title>
        <authorList>
            <person name="Anantharaman K."/>
            <person name="Brown C.T."/>
            <person name="Hug L.A."/>
            <person name="Sharon I."/>
            <person name="Castelle C.J."/>
            <person name="Probst A.J."/>
            <person name="Thomas B.C."/>
            <person name="Singh A."/>
            <person name="Wilkins M.J."/>
            <person name="Karaoz U."/>
            <person name="Brodie E.L."/>
            <person name="Williams K.H."/>
            <person name="Hubbard S.S."/>
            <person name="Banfield J.F."/>
        </authorList>
    </citation>
    <scope>NUCLEOTIDE SEQUENCE [LARGE SCALE GENOMIC DNA]</scope>
</reference>
<dbReference type="GO" id="GO:0005829">
    <property type="term" value="C:cytosol"/>
    <property type="evidence" value="ECO:0007669"/>
    <property type="project" value="TreeGrafter"/>
</dbReference>
<comment type="catalytic activity">
    <reaction evidence="4">
        <text>holo-[ACP] + malonyl-CoA = malonyl-[ACP] + CoA</text>
        <dbReference type="Rhea" id="RHEA:41792"/>
        <dbReference type="Rhea" id="RHEA-COMP:9623"/>
        <dbReference type="Rhea" id="RHEA-COMP:9685"/>
        <dbReference type="ChEBI" id="CHEBI:57287"/>
        <dbReference type="ChEBI" id="CHEBI:57384"/>
        <dbReference type="ChEBI" id="CHEBI:64479"/>
        <dbReference type="ChEBI" id="CHEBI:78449"/>
        <dbReference type="EC" id="2.3.1.39"/>
    </reaction>
</comment>
<dbReference type="GO" id="GO:0006633">
    <property type="term" value="P:fatty acid biosynthetic process"/>
    <property type="evidence" value="ECO:0007669"/>
    <property type="project" value="TreeGrafter"/>
</dbReference>
<accession>A0A1F5MHX7</accession>
<feature type="domain" description="Malonyl-CoA:ACP transacylase (MAT)" evidence="5">
    <location>
        <begin position="7"/>
        <end position="322"/>
    </location>
</feature>
<dbReference type="SUPFAM" id="SSF52151">
    <property type="entry name" value="FabD/lysophospholipase-like"/>
    <property type="match status" value="1"/>
</dbReference>
<dbReference type="InterPro" id="IPR001227">
    <property type="entry name" value="Ac_transferase_dom_sf"/>
</dbReference>
<dbReference type="EC" id="2.3.1.39" evidence="1"/>
<dbReference type="InterPro" id="IPR014043">
    <property type="entry name" value="Acyl_transferase_dom"/>
</dbReference>
<dbReference type="PANTHER" id="PTHR42681">
    <property type="entry name" value="MALONYL-COA-ACYL CARRIER PROTEIN TRANSACYLASE, MITOCHONDRIAL"/>
    <property type="match status" value="1"/>
</dbReference>
<evidence type="ECO:0000313" key="6">
    <source>
        <dbReference type="EMBL" id="OGE64880.1"/>
    </source>
</evidence>
<organism evidence="6 7">
    <name type="scientific">Candidatus Daviesbacteria bacterium RIFCSPLOWO2_02_FULL_36_7</name>
    <dbReference type="NCBI Taxonomy" id="1797792"/>
    <lineage>
        <taxon>Bacteria</taxon>
        <taxon>Candidatus Daviesiibacteriota</taxon>
    </lineage>
</organism>
<evidence type="ECO:0000256" key="1">
    <source>
        <dbReference type="ARBA" id="ARBA00013258"/>
    </source>
</evidence>
<gene>
    <name evidence="6" type="ORF">A3I48_01180</name>
</gene>
<sequence length="322" mass="34734">MTKEACLFPGQGLSAADMVTFYNRLINMDPKFTARRIAETQEALNRVHGSSAFNVLSSFTNMTSPSFKSTAFIQPVTYALSTTVYEAARVHGITSPGFVAGLSVGEYAAITAAGVIDYEVGLDIVTNRGKFTQDVYNKTPSTLVLLMGASLETATKICSQSKRGVCPEGAAEIAIVSAPDMIVVGCAEKSVPTVEQLAKNAGVKRTRSLKTTGAFHTQYMEEAAERMSDLLDQYSLGKIQIPIVANLSGAILESGTYSASNLVRSMTEPVQWAHTLFILKYLTDRFIETGPGRTLQSLNEHNGIPEIQTVNILNCFIPQLVG</sequence>
<keyword evidence="2" id="KW-0808">Transferase</keyword>
<dbReference type="PANTHER" id="PTHR42681:SF1">
    <property type="entry name" value="MALONYL-COA-ACYL CARRIER PROTEIN TRANSACYLASE, MITOCHONDRIAL"/>
    <property type="match status" value="1"/>
</dbReference>
<dbReference type="GO" id="GO:0004314">
    <property type="term" value="F:[acyl-carrier-protein] S-malonyltransferase activity"/>
    <property type="evidence" value="ECO:0007669"/>
    <property type="project" value="UniProtKB-EC"/>
</dbReference>
<dbReference type="AlphaFoldDB" id="A0A1F5MHX7"/>
<dbReference type="Proteomes" id="UP000178859">
    <property type="component" value="Unassembled WGS sequence"/>
</dbReference>
<name>A0A1F5MHX7_9BACT</name>
<proteinExistence type="predicted"/>
<dbReference type="Pfam" id="PF00698">
    <property type="entry name" value="Acyl_transf_1"/>
    <property type="match status" value="1"/>
</dbReference>
<dbReference type="EMBL" id="MFDT01000024">
    <property type="protein sequence ID" value="OGE64880.1"/>
    <property type="molecule type" value="Genomic_DNA"/>
</dbReference>
<comment type="caution">
    <text evidence="6">The sequence shown here is derived from an EMBL/GenBank/DDBJ whole genome shotgun (WGS) entry which is preliminary data.</text>
</comment>
<dbReference type="InterPro" id="IPR016035">
    <property type="entry name" value="Acyl_Trfase/lysoPLipase"/>
</dbReference>
<evidence type="ECO:0000256" key="2">
    <source>
        <dbReference type="ARBA" id="ARBA00022679"/>
    </source>
</evidence>
<protein>
    <recommendedName>
        <fullName evidence="1">[acyl-carrier-protein] S-malonyltransferase</fullName>
        <ecNumber evidence="1">2.3.1.39</ecNumber>
    </recommendedName>
</protein>
<keyword evidence="3" id="KW-0012">Acyltransferase</keyword>
<dbReference type="InterPro" id="IPR050858">
    <property type="entry name" value="Mal-CoA-ACP_Trans/PKS_FabD"/>
</dbReference>
<dbReference type="Gene3D" id="3.40.366.10">
    <property type="entry name" value="Malonyl-Coenzyme A Acyl Carrier Protein, domain 2"/>
    <property type="match status" value="1"/>
</dbReference>
<evidence type="ECO:0000256" key="4">
    <source>
        <dbReference type="ARBA" id="ARBA00048462"/>
    </source>
</evidence>
<dbReference type="SMART" id="SM00827">
    <property type="entry name" value="PKS_AT"/>
    <property type="match status" value="1"/>
</dbReference>
<evidence type="ECO:0000256" key="3">
    <source>
        <dbReference type="ARBA" id="ARBA00023315"/>
    </source>
</evidence>
<evidence type="ECO:0000259" key="5">
    <source>
        <dbReference type="SMART" id="SM00827"/>
    </source>
</evidence>
<dbReference type="Gene3D" id="3.30.70.250">
    <property type="entry name" value="Malonyl-CoA ACP transacylase, ACP-binding"/>
    <property type="match status" value="1"/>
</dbReference>